<evidence type="ECO:0000313" key="1">
    <source>
        <dbReference type="EMBL" id="AXH66615.1"/>
    </source>
</evidence>
<organism evidence="1 2">
    <name type="scientific">Streptomyces phage Starbow</name>
    <dbReference type="NCBI Taxonomy" id="2283266"/>
    <lineage>
        <taxon>Viruses</taxon>
        <taxon>Duplodnaviria</taxon>
        <taxon>Heunggongvirae</taxon>
        <taxon>Uroviricota</taxon>
        <taxon>Caudoviricetes</taxon>
        <taxon>Stanwilliamsviridae</taxon>
        <taxon>Boydwoodruffvirinae</taxon>
        <taxon>Karimacvirus</taxon>
        <taxon>Karimacvirus karimac</taxon>
        <taxon>Streptomyces virus Karimac</taxon>
    </lineage>
</organism>
<proteinExistence type="predicted"/>
<accession>A0A345M7Z4</accession>
<name>A0A345M7Z4_9CAUD</name>
<gene>
    <name evidence="1" type="primary">114</name>
    <name evidence="1" type="ORF">SEA_STARBOW_114</name>
</gene>
<evidence type="ECO:0000313" key="2">
    <source>
        <dbReference type="Proteomes" id="UP000259040"/>
    </source>
</evidence>
<sequence>MTLNELMKCRRCHRHEPLWAHALGTFCTECAHLADKIMNDDCKILAFLAYEVHEFAEGDAVWDLETGDHGYFFTEGLQCHHVLVDGEIRQFNKMNIYLSNLEV</sequence>
<dbReference type="EMBL" id="MH576964">
    <property type="protein sequence ID" value="AXH66615.1"/>
    <property type="molecule type" value="Genomic_DNA"/>
</dbReference>
<reference evidence="1 2" key="1">
    <citation type="submission" date="2018-07" db="EMBL/GenBank/DDBJ databases">
        <authorList>
            <person name="Boyd E.M."/>
            <person name="Barkley D.B."/>
            <person name="Naeem H."/>
            <person name="Vanhorne R."/>
            <person name="Nayek S."/>
            <person name="Layton S.R."/>
            <person name="Hughes L.E."/>
            <person name="Garlena R.A."/>
            <person name="Russell D.A."/>
            <person name="Pope W.H."/>
            <person name="Jacobs-Sera D."/>
            <person name="Hatfull G.F."/>
        </authorList>
    </citation>
    <scope>NUCLEOTIDE SEQUENCE [LARGE SCALE GENOMIC DNA]</scope>
</reference>
<dbReference type="Proteomes" id="UP000259040">
    <property type="component" value="Segment"/>
</dbReference>
<protein>
    <submittedName>
        <fullName evidence="1">Uncharacterized protein</fullName>
    </submittedName>
</protein>